<evidence type="ECO:0000256" key="1">
    <source>
        <dbReference type="SAM" id="MobiDB-lite"/>
    </source>
</evidence>
<accession>A0ABD3H5F8</accession>
<gene>
    <name evidence="2" type="ORF">R1sor_003411</name>
</gene>
<feature type="region of interest" description="Disordered" evidence="1">
    <location>
        <begin position="1"/>
        <end position="24"/>
    </location>
</feature>
<dbReference type="AlphaFoldDB" id="A0ABD3H5F8"/>
<feature type="compositionally biased region" description="Acidic residues" evidence="1">
    <location>
        <begin position="91"/>
        <end position="104"/>
    </location>
</feature>
<sequence>MTRPPLPKYPSDMKNYHESRRPGYAHTVRLPEELLEKYVALKNPLGPRKSHADVIRFLFEAAEPAIASVLRERSDRAVIDSDSVAPVDVEMQCDPDGPVDDEIEAGMSDSGGSDVEFDEDPGQVARDSEDDEPSCYIDSQAPGYIEPQLPSYPEATYAFWSKNKVVFVEALISCFNKFCSSVFEVTETEMQSDK</sequence>
<reference evidence="2 3" key="1">
    <citation type="submission" date="2024-09" db="EMBL/GenBank/DDBJ databases">
        <title>Chromosome-scale assembly of Riccia sorocarpa.</title>
        <authorList>
            <person name="Paukszto L."/>
        </authorList>
    </citation>
    <scope>NUCLEOTIDE SEQUENCE [LARGE SCALE GENOMIC DNA]</scope>
    <source>
        <strain evidence="2">LP-2024</strain>
        <tissue evidence="2">Aerial parts of the thallus</tissue>
    </source>
</reference>
<dbReference type="Proteomes" id="UP001633002">
    <property type="component" value="Unassembled WGS sequence"/>
</dbReference>
<name>A0ABD3H5F8_9MARC</name>
<evidence type="ECO:0000313" key="3">
    <source>
        <dbReference type="Proteomes" id="UP001633002"/>
    </source>
</evidence>
<proteinExistence type="predicted"/>
<protein>
    <submittedName>
        <fullName evidence="2">Uncharacterized protein</fullName>
    </submittedName>
</protein>
<organism evidence="2 3">
    <name type="scientific">Riccia sorocarpa</name>
    <dbReference type="NCBI Taxonomy" id="122646"/>
    <lineage>
        <taxon>Eukaryota</taxon>
        <taxon>Viridiplantae</taxon>
        <taxon>Streptophyta</taxon>
        <taxon>Embryophyta</taxon>
        <taxon>Marchantiophyta</taxon>
        <taxon>Marchantiopsida</taxon>
        <taxon>Marchantiidae</taxon>
        <taxon>Marchantiales</taxon>
        <taxon>Ricciaceae</taxon>
        <taxon>Riccia</taxon>
    </lineage>
</organism>
<evidence type="ECO:0000313" key="2">
    <source>
        <dbReference type="EMBL" id="KAL3685389.1"/>
    </source>
</evidence>
<dbReference type="EMBL" id="JBJQOH010000006">
    <property type="protein sequence ID" value="KAL3685389.1"/>
    <property type="molecule type" value="Genomic_DNA"/>
</dbReference>
<comment type="caution">
    <text evidence="2">The sequence shown here is derived from an EMBL/GenBank/DDBJ whole genome shotgun (WGS) entry which is preliminary data.</text>
</comment>
<feature type="region of interest" description="Disordered" evidence="1">
    <location>
        <begin position="89"/>
        <end position="134"/>
    </location>
</feature>
<keyword evidence="3" id="KW-1185">Reference proteome</keyword>